<dbReference type="AlphaFoldDB" id="A0A4Q1UM02"/>
<dbReference type="Proteomes" id="UP000290819">
    <property type="component" value="Unassembled WGS sequence"/>
</dbReference>
<keyword evidence="2" id="KW-0238">DNA-binding</keyword>
<evidence type="ECO:0000256" key="2">
    <source>
        <dbReference type="ARBA" id="ARBA00023125"/>
    </source>
</evidence>
<feature type="domain" description="HTH luxR-type" evidence="4">
    <location>
        <begin position="170"/>
        <end position="235"/>
    </location>
</feature>
<dbReference type="InterPro" id="IPR016032">
    <property type="entry name" value="Sig_transdc_resp-reg_C-effctor"/>
</dbReference>
<dbReference type="PANTHER" id="PTHR44688">
    <property type="entry name" value="DNA-BINDING TRANSCRIPTIONAL ACTIVATOR DEVR_DOSR"/>
    <property type="match status" value="1"/>
</dbReference>
<dbReference type="GO" id="GO:0003677">
    <property type="term" value="F:DNA binding"/>
    <property type="evidence" value="ECO:0007669"/>
    <property type="project" value="UniProtKB-KW"/>
</dbReference>
<dbReference type="Pfam" id="PF00196">
    <property type="entry name" value="GerE"/>
    <property type="match status" value="1"/>
</dbReference>
<dbReference type="InterPro" id="IPR036693">
    <property type="entry name" value="TF_LuxR_autoind-bd_dom_sf"/>
</dbReference>
<dbReference type="SMART" id="SM00421">
    <property type="entry name" value="HTH_LUXR"/>
    <property type="match status" value="1"/>
</dbReference>
<dbReference type="InterPro" id="IPR005143">
    <property type="entry name" value="TF_LuxR_autoind-bd_dom"/>
</dbReference>
<dbReference type="SUPFAM" id="SSF75516">
    <property type="entry name" value="Pheromone-binding domain of LuxR-like quorum-sensing transcription factors"/>
    <property type="match status" value="1"/>
</dbReference>
<dbReference type="OrthoDB" id="9803630at2"/>
<comment type="caution">
    <text evidence="5">The sequence shown here is derived from an EMBL/GenBank/DDBJ whole genome shotgun (WGS) entry which is preliminary data.</text>
</comment>
<proteinExistence type="predicted"/>
<sequence>MQREVILQEIERAGTTEELARILRDWRDELGLSHLVYHALSVPAFERSNALLLLTYDDAWVQHYVQHDYFQIDPVVRAGRRGFLPIDWMAVDHHTKEARHFFAEAASFGVGRHGITLPIRGPAGERALFTINADVNDEYWHRWRLNYVHEVQLLAHYFHDRAMRVAGLRDMRTLRPLAARERQCLEGIVRGQAPGQIASDLDVSLSAVHSYLRSVRMKLECATFEQAIAKAIRLEIIS</sequence>
<dbReference type="GO" id="GO:0006355">
    <property type="term" value="P:regulation of DNA-templated transcription"/>
    <property type="evidence" value="ECO:0007669"/>
    <property type="project" value="InterPro"/>
</dbReference>
<dbReference type="Gene3D" id="3.30.450.80">
    <property type="entry name" value="Transcription factor LuxR-like, autoinducer-binding domain"/>
    <property type="match status" value="1"/>
</dbReference>
<accession>A0A4Q1UM02</accession>
<dbReference type="InterPro" id="IPR036388">
    <property type="entry name" value="WH-like_DNA-bd_sf"/>
</dbReference>
<keyword evidence="6" id="KW-1185">Reference proteome</keyword>
<dbReference type="InterPro" id="IPR000792">
    <property type="entry name" value="Tscrpt_reg_LuxR_C"/>
</dbReference>
<protein>
    <submittedName>
        <fullName evidence="5">LuxR family transcriptional regulator</fullName>
    </submittedName>
</protein>
<gene>
    <name evidence="5" type="ORF">B5V03_32385</name>
</gene>
<keyword evidence="3" id="KW-0804">Transcription</keyword>
<evidence type="ECO:0000313" key="6">
    <source>
        <dbReference type="Proteomes" id="UP000290819"/>
    </source>
</evidence>
<dbReference type="Pfam" id="PF03472">
    <property type="entry name" value="Autoind_bind"/>
    <property type="match status" value="1"/>
</dbReference>
<dbReference type="Gene3D" id="1.10.10.10">
    <property type="entry name" value="Winged helix-like DNA-binding domain superfamily/Winged helix DNA-binding domain"/>
    <property type="match status" value="1"/>
</dbReference>
<dbReference type="SUPFAM" id="SSF46894">
    <property type="entry name" value="C-terminal effector domain of the bipartite response regulators"/>
    <property type="match status" value="1"/>
</dbReference>
<name>A0A4Q1UM02_9BRAD</name>
<keyword evidence="1" id="KW-0805">Transcription regulation</keyword>
<dbReference type="PANTHER" id="PTHR44688:SF16">
    <property type="entry name" value="DNA-BINDING TRANSCRIPTIONAL ACTIVATOR DEVR_DOSR"/>
    <property type="match status" value="1"/>
</dbReference>
<reference evidence="5 6" key="1">
    <citation type="submission" date="2017-03" db="EMBL/GenBank/DDBJ databases">
        <authorList>
            <person name="Safronova V.I."/>
            <person name="Sazanova A.L."/>
            <person name="Chirak E.R."/>
        </authorList>
    </citation>
    <scope>NUCLEOTIDE SEQUENCE [LARGE SCALE GENOMIC DNA]</scope>
    <source>
        <strain evidence="5 6">Opo-243</strain>
    </source>
</reference>
<dbReference type="CDD" id="cd06170">
    <property type="entry name" value="LuxR_C_like"/>
    <property type="match status" value="1"/>
</dbReference>
<dbReference type="EMBL" id="MZXW01000050">
    <property type="protein sequence ID" value="RXT36371.1"/>
    <property type="molecule type" value="Genomic_DNA"/>
</dbReference>
<organism evidence="5 6">
    <name type="scientific">Bradyrhizobium betae</name>
    <dbReference type="NCBI Taxonomy" id="244734"/>
    <lineage>
        <taxon>Bacteria</taxon>
        <taxon>Pseudomonadati</taxon>
        <taxon>Pseudomonadota</taxon>
        <taxon>Alphaproteobacteria</taxon>
        <taxon>Hyphomicrobiales</taxon>
        <taxon>Nitrobacteraceae</taxon>
        <taxon>Bradyrhizobium</taxon>
    </lineage>
</organism>
<evidence type="ECO:0000313" key="5">
    <source>
        <dbReference type="EMBL" id="RXT36371.1"/>
    </source>
</evidence>
<evidence type="ECO:0000259" key="4">
    <source>
        <dbReference type="PROSITE" id="PS50043"/>
    </source>
</evidence>
<evidence type="ECO:0000256" key="1">
    <source>
        <dbReference type="ARBA" id="ARBA00023015"/>
    </source>
</evidence>
<dbReference type="PROSITE" id="PS50043">
    <property type="entry name" value="HTH_LUXR_2"/>
    <property type="match status" value="1"/>
</dbReference>
<evidence type="ECO:0000256" key="3">
    <source>
        <dbReference type="ARBA" id="ARBA00023163"/>
    </source>
</evidence>
<dbReference type="RefSeq" id="WP_129274512.1">
    <property type="nucleotide sequence ID" value="NZ_MZXW01000050.1"/>
</dbReference>